<comment type="caution">
    <text evidence="7">The sequence shown here is derived from an EMBL/GenBank/DDBJ whole genome shotgun (WGS) entry which is preliminary data.</text>
</comment>
<proteinExistence type="predicted"/>
<keyword evidence="2" id="KW-0238">DNA-binding</keyword>
<dbReference type="GO" id="GO:0003677">
    <property type="term" value="F:DNA binding"/>
    <property type="evidence" value="ECO:0007669"/>
    <property type="project" value="UniProtKB-KW"/>
</dbReference>
<name>A0AAD6D2V6_9EURO</name>
<organism evidence="7 8">
    <name type="scientific">Penicillium frequentans</name>
    <dbReference type="NCBI Taxonomy" id="3151616"/>
    <lineage>
        <taxon>Eukaryota</taxon>
        <taxon>Fungi</taxon>
        <taxon>Dikarya</taxon>
        <taxon>Ascomycota</taxon>
        <taxon>Pezizomycotina</taxon>
        <taxon>Eurotiomycetes</taxon>
        <taxon>Eurotiomycetidae</taxon>
        <taxon>Eurotiales</taxon>
        <taxon>Aspergillaceae</taxon>
        <taxon>Penicillium</taxon>
    </lineage>
</organism>
<dbReference type="GO" id="GO:0008270">
    <property type="term" value="F:zinc ion binding"/>
    <property type="evidence" value="ECO:0007669"/>
    <property type="project" value="InterPro"/>
</dbReference>
<evidence type="ECO:0000313" key="7">
    <source>
        <dbReference type="EMBL" id="KAJ5547449.1"/>
    </source>
</evidence>
<keyword evidence="8" id="KW-1185">Reference proteome</keyword>
<evidence type="ECO:0000256" key="3">
    <source>
        <dbReference type="ARBA" id="ARBA00023163"/>
    </source>
</evidence>
<keyword evidence="1" id="KW-0805">Transcription regulation</keyword>
<dbReference type="PANTHER" id="PTHR47655">
    <property type="entry name" value="QUINIC ACID UTILIZATION ACTIVATOR"/>
    <property type="match status" value="1"/>
</dbReference>
<protein>
    <recommendedName>
        <fullName evidence="6">Zn(2)-C6 fungal-type domain-containing protein</fullName>
    </recommendedName>
</protein>
<dbReference type="InterPro" id="IPR001138">
    <property type="entry name" value="Zn2Cys6_DnaBD"/>
</dbReference>
<feature type="domain" description="Zn(2)-C6 fungal-type" evidence="6">
    <location>
        <begin position="24"/>
        <end position="53"/>
    </location>
</feature>
<dbReference type="InterPro" id="IPR036864">
    <property type="entry name" value="Zn2-C6_fun-type_DNA-bd_sf"/>
</dbReference>
<evidence type="ECO:0000313" key="8">
    <source>
        <dbReference type="Proteomes" id="UP001220324"/>
    </source>
</evidence>
<dbReference type="EMBL" id="JAQIZZ010000003">
    <property type="protein sequence ID" value="KAJ5547449.1"/>
    <property type="molecule type" value="Genomic_DNA"/>
</dbReference>
<dbReference type="SMART" id="SM00066">
    <property type="entry name" value="GAL4"/>
    <property type="match status" value="1"/>
</dbReference>
<evidence type="ECO:0000256" key="5">
    <source>
        <dbReference type="SAM" id="MobiDB-lite"/>
    </source>
</evidence>
<sequence>MPQHSIPTSDHSKAEKVCKRVCKACDRCRLKKSKCDGLSPCSRCRADDAVCLFGQRKKTHEKVYPKGYAEMLEQQQAWLVHGLRELHRRITTGEAWPGDLLKPESNGHPLTHDLLARLGALNHSMGDRFEENPDYLSFQDSSKEQNETILPSSLPSDTNFQHSMPPTPPTYYTSPSTPMTEPESQNFQYGSTAPCFFSSLTYQDRQQCPINGINLFDDMNMMATADYTNLFLNGQIPFEDFNLFVDPNPMEITST</sequence>
<evidence type="ECO:0000256" key="1">
    <source>
        <dbReference type="ARBA" id="ARBA00023015"/>
    </source>
</evidence>
<evidence type="ECO:0000256" key="2">
    <source>
        <dbReference type="ARBA" id="ARBA00023125"/>
    </source>
</evidence>
<gene>
    <name evidence="7" type="ORF">N7494_005034</name>
</gene>
<feature type="compositionally biased region" description="Low complexity" evidence="5">
    <location>
        <begin position="170"/>
        <end position="184"/>
    </location>
</feature>
<feature type="region of interest" description="Disordered" evidence="5">
    <location>
        <begin position="132"/>
        <end position="185"/>
    </location>
</feature>
<dbReference type="SUPFAM" id="SSF57701">
    <property type="entry name" value="Zn2/Cys6 DNA-binding domain"/>
    <property type="match status" value="1"/>
</dbReference>
<dbReference type="InterPro" id="IPR052783">
    <property type="entry name" value="Metabolic/Drug-Res_Regulator"/>
</dbReference>
<evidence type="ECO:0000256" key="4">
    <source>
        <dbReference type="ARBA" id="ARBA00023242"/>
    </source>
</evidence>
<dbReference type="AlphaFoldDB" id="A0AAD6D2V6"/>
<feature type="compositionally biased region" description="Polar residues" evidence="5">
    <location>
        <begin position="147"/>
        <end position="162"/>
    </location>
</feature>
<dbReference type="PANTHER" id="PTHR47655:SF3">
    <property type="entry name" value="ZN(II)2CYS6 TRANSCRIPTION FACTOR (EUROFUNG)"/>
    <property type="match status" value="1"/>
</dbReference>
<evidence type="ECO:0000259" key="6">
    <source>
        <dbReference type="PROSITE" id="PS50048"/>
    </source>
</evidence>
<keyword evidence="4" id="KW-0539">Nucleus</keyword>
<dbReference type="Proteomes" id="UP001220324">
    <property type="component" value="Unassembled WGS sequence"/>
</dbReference>
<accession>A0AAD6D2V6</accession>
<dbReference type="PROSITE" id="PS00463">
    <property type="entry name" value="ZN2_CY6_FUNGAL_1"/>
    <property type="match status" value="1"/>
</dbReference>
<dbReference type="PROSITE" id="PS50048">
    <property type="entry name" value="ZN2_CY6_FUNGAL_2"/>
    <property type="match status" value="1"/>
</dbReference>
<keyword evidence="3" id="KW-0804">Transcription</keyword>
<dbReference type="CDD" id="cd00067">
    <property type="entry name" value="GAL4"/>
    <property type="match status" value="1"/>
</dbReference>
<reference evidence="7 8" key="1">
    <citation type="journal article" date="2023" name="IMA Fungus">
        <title>Comparative genomic study of the Penicillium genus elucidates a diverse pangenome and 15 lateral gene transfer events.</title>
        <authorList>
            <person name="Petersen C."/>
            <person name="Sorensen T."/>
            <person name="Nielsen M.R."/>
            <person name="Sondergaard T.E."/>
            <person name="Sorensen J.L."/>
            <person name="Fitzpatrick D.A."/>
            <person name="Frisvad J.C."/>
            <person name="Nielsen K.L."/>
        </authorList>
    </citation>
    <scope>NUCLEOTIDE SEQUENCE [LARGE SCALE GENOMIC DNA]</scope>
    <source>
        <strain evidence="7 8">IBT 35679</strain>
    </source>
</reference>
<dbReference type="Pfam" id="PF00172">
    <property type="entry name" value="Zn_clus"/>
    <property type="match status" value="1"/>
</dbReference>
<dbReference type="GO" id="GO:0000981">
    <property type="term" value="F:DNA-binding transcription factor activity, RNA polymerase II-specific"/>
    <property type="evidence" value="ECO:0007669"/>
    <property type="project" value="InterPro"/>
</dbReference>
<dbReference type="Gene3D" id="4.10.240.10">
    <property type="entry name" value="Zn(2)-C6 fungal-type DNA-binding domain"/>
    <property type="match status" value="1"/>
</dbReference>